<evidence type="ECO:0000256" key="3">
    <source>
        <dbReference type="ARBA" id="ARBA00008184"/>
    </source>
</evidence>
<dbReference type="EC" id="3.2.2.27" evidence="4 9"/>
<evidence type="ECO:0000313" key="13">
    <source>
        <dbReference type="EMBL" id="HIR39186.1"/>
    </source>
</evidence>
<dbReference type="CDD" id="cd10027">
    <property type="entry name" value="UDG-F1-like"/>
    <property type="match status" value="1"/>
</dbReference>
<comment type="similarity">
    <text evidence="3 9 11">Belongs to the uracil-DNA glycosylase (UDG) superfamily. UNG family.</text>
</comment>
<name>A0A9D1AG95_9FIRM</name>
<dbReference type="FunFam" id="3.40.470.10:FF:000001">
    <property type="entry name" value="Uracil-DNA glycosylase"/>
    <property type="match status" value="1"/>
</dbReference>
<dbReference type="GO" id="GO:0004844">
    <property type="term" value="F:uracil DNA N-glycosylase activity"/>
    <property type="evidence" value="ECO:0007669"/>
    <property type="project" value="UniProtKB-UniRule"/>
</dbReference>
<evidence type="ECO:0000256" key="8">
    <source>
        <dbReference type="ARBA" id="ARBA00023204"/>
    </source>
</evidence>
<dbReference type="SUPFAM" id="SSF52141">
    <property type="entry name" value="Uracil-DNA glycosylase-like"/>
    <property type="match status" value="1"/>
</dbReference>
<evidence type="ECO:0000256" key="2">
    <source>
        <dbReference type="ARBA" id="ARBA00002631"/>
    </source>
</evidence>
<keyword evidence="9" id="KW-0963">Cytoplasm</keyword>
<comment type="caution">
    <text evidence="13">The sequence shown here is derived from an EMBL/GenBank/DDBJ whole genome shotgun (WGS) entry which is preliminary data.</text>
</comment>
<dbReference type="PANTHER" id="PTHR11264">
    <property type="entry name" value="URACIL-DNA GLYCOSYLASE"/>
    <property type="match status" value="1"/>
</dbReference>
<dbReference type="NCBIfam" id="NF003592">
    <property type="entry name" value="PRK05254.1-5"/>
    <property type="match status" value="1"/>
</dbReference>
<dbReference type="Proteomes" id="UP000824179">
    <property type="component" value="Unassembled WGS sequence"/>
</dbReference>
<dbReference type="SMART" id="SM00986">
    <property type="entry name" value="UDG"/>
    <property type="match status" value="1"/>
</dbReference>
<evidence type="ECO:0000256" key="10">
    <source>
        <dbReference type="PROSITE-ProRule" id="PRU10072"/>
    </source>
</evidence>
<dbReference type="AlphaFoldDB" id="A0A9D1AG95"/>
<evidence type="ECO:0000256" key="9">
    <source>
        <dbReference type="HAMAP-Rule" id="MF_00148"/>
    </source>
</evidence>
<dbReference type="GO" id="GO:0097510">
    <property type="term" value="P:base-excision repair, AP site formation via deaminated base removal"/>
    <property type="evidence" value="ECO:0007669"/>
    <property type="project" value="TreeGrafter"/>
</dbReference>
<keyword evidence="6 9" id="KW-0227">DNA damage</keyword>
<dbReference type="InterPro" id="IPR036895">
    <property type="entry name" value="Uracil-DNA_glycosylase-like_sf"/>
</dbReference>
<comment type="catalytic activity">
    <reaction evidence="1 9 11">
        <text>Hydrolyzes single-stranded DNA or mismatched double-stranded DNA and polynucleotides, releasing free uracil.</text>
        <dbReference type="EC" id="3.2.2.27"/>
    </reaction>
</comment>
<comment type="function">
    <text evidence="2 9 11">Excises uracil residues from the DNA which can arise as a result of misincorporation of dUMP residues by DNA polymerase or due to deamination of cytosine.</text>
</comment>
<evidence type="ECO:0000256" key="1">
    <source>
        <dbReference type="ARBA" id="ARBA00001400"/>
    </source>
</evidence>
<keyword evidence="13" id="KW-0326">Glycosidase</keyword>
<organism evidence="13 14">
    <name type="scientific">Candidatus Coproplasma stercoripullorum</name>
    <dbReference type="NCBI Taxonomy" id="2840751"/>
    <lineage>
        <taxon>Bacteria</taxon>
        <taxon>Bacillati</taxon>
        <taxon>Bacillota</taxon>
        <taxon>Clostridia</taxon>
        <taxon>Eubacteriales</taxon>
        <taxon>Candidatus Coproplasma</taxon>
    </lineage>
</organism>
<dbReference type="SMART" id="SM00987">
    <property type="entry name" value="UreE_C"/>
    <property type="match status" value="1"/>
</dbReference>
<accession>A0A9D1AG95</accession>
<evidence type="ECO:0000256" key="5">
    <source>
        <dbReference type="ARBA" id="ARBA00018429"/>
    </source>
</evidence>
<dbReference type="HAMAP" id="MF_00148">
    <property type="entry name" value="UDG"/>
    <property type="match status" value="1"/>
</dbReference>
<keyword evidence="8 9" id="KW-0234">DNA repair</keyword>
<dbReference type="NCBIfam" id="NF003589">
    <property type="entry name" value="PRK05254.1-2"/>
    <property type="match status" value="1"/>
</dbReference>
<evidence type="ECO:0000256" key="7">
    <source>
        <dbReference type="ARBA" id="ARBA00022801"/>
    </source>
</evidence>
<dbReference type="EMBL" id="DVHB01000044">
    <property type="protein sequence ID" value="HIR39186.1"/>
    <property type="molecule type" value="Genomic_DNA"/>
</dbReference>
<dbReference type="NCBIfam" id="NF003591">
    <property type="entry name" value="PRK05254.1-4"/>
    <property type="match status" value="1"/>
</dbReference>
<dbReference type="Pfam" id="PF03167">
    <property type="entry name" value="UDG"/>
    <property type="match status" value="1"/>
</dbReference>
<evidence type="ECO:0000256" key="11">
    <source>
        <dbReference type="RuleBase" id="RU003780"/>
    </source>
</evidence>
<dbReference type="Gene3D" id="3.40.470.10">
    <property type="entry name" value="Uracil-DNA glycosylase-like domain"/>
    <property type="match status" value="1"/>
</dbReference>
<dbReference type="InterPro" id="IPR005122">
    <property type="entry name" value="Uracil-DNA_glycosylase-like"/>
</dbReference>
<sequence length="234" mass="26660">MRGLCCRAGETVKPLGGGWDEALKPLFDDGRYKKIREFLIYEYSHYIVYPDMYDLYNCFRFTPLDKLKVVILGQDPYHEPGQAHGLCFSVKPGVPLPPSLKNIYKEIESDLGIREPNCGDLTKWANEGVLLLNTTLTVREHRANSHANCGWAWFTDSVIELISEETEHTVFILWGGNARSKRGLIDRNRHLILESAHPSPLSAYNGFFGSRPFSKCNDYLISHGKTPVDWNLNK</sequence>
<dbReference type="NCBIfam" id="TIGR00628">
    <property type="entry name" value="ung"/>
    <property type="match status" value="1"/>
</dbReference>
<gene>
    <name evidence="9" type="primary">ung</name>
    <name evidence="13" type="ORF">IAB90_02275</name>
</gene>
<evidence type="ECO:0000256" key="4">
    <source>
        <dbReference type="ARBA" id="ARBA00012030"/>
    </source>
</evidence>
<feature type="domain" description="Uracil-DNA glycosylase-like" evidence="12">
    <location>
        <begin position="60"/>
        <end position="220"/>
    </location>
</feature>
<evidence type="ECO:0000313" key="14">
    <source>
        <dbReference type="Proteomes" id="UP000824179"/>
    </source>
</evidence>
<dbReference type="InterPro" id="IPR018085">
    <property type="entry name" value="Ura-DNA_Glyclase_AS"/>
</dbReference>
<dbReference type="GO" id="GO:0005737">
    <property type="term" value="C:cytoplasm"/>
    <property type="evidence" value="ECO:0007669"/>
    <property type="project" value="UniProtKB-SubCell"/>
</dbReference>
<protein>
    <recommendedName>
        <fullName evidence="5 9">Uracil-DNA glycosylase</fullName>
        <shortName evidence="9">UDG</shortName>
        <ecNumber evidence="4 9">3.2.2.27</ecNumber>
    </recommendedName>
</protein>
<keyword evidence="7 9" id="KW-0378">Hydrolase</keyword>
<evidence type="ECO:0000259" key="12">
    <source>
        <dbReference type="SMART" id="SM00986"/>
    </source>
</evidence>
<dbReference type="PANTHER" id="PTHR11264:SF0">
    <property type="entry name" value="URACIL-DNA GLYCOSYLASE"/>
    <property type="match status" value="1"/>
</dbReference>
<reference evidence="13" key="2">
    <citation type="journal article" date="2021" name="PeerJ">
        <title>Extensive microbial diversity within the chicken gut microbiome revealed by metagenomics and culture.</title>
        <authorList>
            <person name="Gilroy R."/>
            <person name="Ravi A."/>
            <person name="Getino M."/>
            <person name="Pursley I."/>
            <person name="Horton D.L."/>
            <person name="Alikhan N.F."/>
            <person name="Baker D."/>
            <person name="Gharbi K."/>
            <person name="Hall N."/>
            <person name="Watson M."/>
            <person name="Adriaenssens E.M."/>
            <person name="Foster-Nyarko E."/>
            <person name="Jarju S."/>
            <person name="Secka A."/>
            <person name="Antonio M."/>
            <person name="Oren A."/>
            <person name="Chaudhuri R.R."/>
            <person name="La Ragione R."/>
            <person name="Hildebrand F."/>
            <person name="Pallen M.J."/>
        </authorList>
    </citation>
    <scope>NUCLEOTIDE SEQUENCE</scope>
    <source>
        <strain evidence="13">ChiW25-3613</strain>
    </source>
</reference>
<reference evidence="13" key="1">
    <citation type="submission" date="2020-10" db="EMBL/GenBank/DDBJ databases">
        <authorList>
            <person name="Gilroy R."/>
        </authorList>
    </citation>
    <scope>NUCLEOTIDE SEQUENCE</scope>
    <source>
        <strain evidence="13">ChiW25-3613</strain>
    </source>
</reference>
<dbReference type="InterPro" id="IPR002043">
    <property type="entry name" value="UDG_fam1"/>
</dbReference>
<dbReference type="NCBIfam" id="NF003588">
    <property type="entry name" value="PRK05254.1-1"/>
    <property type="match status" value="1"/>
</dbReference>
<comment type="subcellular location">
    <subcellularLocation>
        <location evidence="9">Cytoplasm</location>
    </subcellularLocation>
</comment>
<dbReference type="PROSITE" id="PS00130">
    <property type="entry name" value="U_DNA_GLYCOSYLASE"/>
    <property type="match status" value="1"/>
</dbReference>
<feature type="active site" description="Proton acceptor" evidence="9 10">
    <location>
        <position position="75"/>
    </location>
</feature>
<proteinExistence type="inferred from homology"/>
<evidence type="ECO:0000256" key="6">
    <source>
        <dbReference type="ARBA" id="ARBA00022763"/>
    </source>
</evidence>